<feature type="region of interest" description="Disordered" evidence="1">
    <location>
        <begin position="1"/>
        <end position="76"/>
    </location>
</feature>
<comment type="caution">
    <text evidence="2">The sequence shown here is derived from an EMBL/GenBank/DDBJ whole genome shotgun (WGS) entry which is preliminary data.</text>
</comment>
<sequence length="110" mass="11924">MSEPTSVVFKRSRTKHAQRSRVSTPNPGESQPELEAANGEVSPSTLATKLKNKVKARAQPKSPLSFGGNDEEGEEEVFKVRKSSLSQKLTLGKSTRIIPSSFEPTVASLN</sequence>
<evidence type="ECO:0000313" key="2">
    <source>
        <dbReference type="EMBL" id="OBZ68655.1"/>
    </source>
</evidence>
<accession>A0A1C7LV31</accession>
<gene>
    <name evidence="2" type="ORF">A0H81_11197</name>
</gene>
<proteinExistence type="predicted"/>
<evidence type="ECO:0000256" key="1">
    <source>
        <dbReference type="SAM" id="MobiDB-lite"/>
    </source>
</evidence>
<name>A0A1C7LV31_GRIFR</name>
<reference evidence="2 3" key="1">
    <citation type="submission" date="2016-03" db="EMBL/GenBank/DDBJ databases">
        <title>Whole genome sequencing of Grifola frondosa 9006-11.</title>
        <authorList>
            <person name="Min B."/>
            <person name="Park H."/>
            <person name="Kim J.-G."/>
            <person name="Cho H."/>
            <person name="Oh Y.-L."/>
            <person name="Kong W.-S."/>
            <person name="Choi I.-G."/>
        </authorList>
    </citation>
    <scope>NUCLEOTIDE SEQUENCE [LARGE SCALE GENOMIC DNA]</scope>
    <source>
        <strain evidence="2 3">9006-11</strain>
    </source>
</reference>
<dbReference type="AlphaFoldDB" id="A0A1C7LV31"/>
<dbReference type="Proteomes" id="UP000092993">
    <property type="component" value="Unassembled WGS sequence"/>
</dbReference>
<dbReference type="EMBL" id="LUGG01000019">
    <property type="protein sequence ID" value="OBZ68655.1"/>
    <property type="molecule type" value="Genomic_DNA"/>
</dbReference>
<feature type="compositionally biased region" description="Basic residues" evidence="1">
    <location>
        <begin position="10"/>
        <end position="19"/>
    </location>
</feature>
<keyword evidence="3" id="KW-1185">Reference proteome</keyword>
<organism evidence="2 3">
    <name type="scientific">Grifola frondosa</name>
    <name type="common">Maitake</name>
    <name type="synonym">Polyporus frondosus</name>
    <dbReference type="NCBI Taxonomy" id="5627"/>
    <lineage>
        <taxon>Eukaryota</taxon>
        <taxon>Fungi</taxon>
        <taxon>Dikarya</taxon>
        <taxon>Basidiomycota</taxon>
        <taxon>Agaricomycotina</taxon>
        <taxon>Agaricomycetes</taxon>
        <taxon>Polyporales</taxon>
        <taxon>Grifolaceae</taxon>
        <taxon>Grifola</taxon>
    </lineage>
</organism>
<feature type="compositionally biased region" description="Polar residues" evidence="1">
    <location>
        <begin position="20"/>
        <end position="29"/>
    </location>
</feature>
<evidence type="ECO:0000313" key="3">
    <source>
        <dbReference type="Proteomes" id="UP000092993"/>
    </source>
</evidence>
<protein>
    <submittedName>
        <fullName evidence="2">Uncharacterized protein</fullName>
    </submittedName>
</protein>
<dbReference type="STRING" id="5627.A0A1C7LV31"/>